<comment type="similarity">
    <text evidence="6 16">Belongs to the class-IV pyridoxal-phosphate-dependent aminotransferase family.</text>
</comment>
<keyword evidence="9 18" id="KW-0808">Transferase</keyword>
<keyword evidence="11 18" id="KW-0100">Branched-chain amino acid biosynthesis</keyword>
<dbReference type="InterPro" id="IPR033939">
    <property type="entry name" value="BCAT_family"/>
</dbReference>
<comment type="pathway">
    <text evidence="5 19">Amino-acid biosynthesis; L-leucine biosynthesis; L-leucine from 3-methyl-2-oxobutanoate: step 4/4.</text>
</comment>
<evidence type="ECO:0000256" key="9">
    <source>
        <dbReference type="ARBA" id="ARBA00022679"/>
    </source>
</evidence>
<evidence type="ECO:0000256" key="10">
    <source>
        <dbReference type="ARBA" id="ARBA00022898"/>
    </source>
</evidence>
<dbReference type="CDD" id="cd01557">
    <property type="entry name" value="BCAT_beta_family"/>
    <property type="match status" value="1"/>
</dbReference>
<dbReference type="AlphaFoldDB" id="A0A078MEL4"/>
<evidence type="ECO:0000256" key="12">
    <source>
        <dbReference type="ARBA" id="ARBA00048212"/>
    </source>
</evidence>
<evidence type="ECO:0000256" key="19">
    <source>
        <dbReference type="RuleBase" id="RU004519"/>
    </source>
</evidence>
<comment type="catalytic activity">
    <reaction evidence="14 18">
        <text>L-leucine + 2-oxoglutarate = 4-methyl-2-oxopentanoate + L-glutamate</text>
        <dbReference type="Rhea" id="RHEA:18321"/>
        <dbReference type="ChEBI" id="CHEBI:16810"/>
        <dbReference type="ChEBI" id="CHEBI:17865"/>
        <dbReference type="ChEBI" id="CHEBI:29985"/>
        <dbReference type="ChEBI" id="CHEBI:57427"/>
        <dbReference type="EC" id="2.6.1.42"/>
    </reaction>
</comment>
<dbReference type="eggNOG" id="COG0115">
    <property type="taxonomic scope" value="Bacteria"/>
</dbReference>
<dbReference type="InterPro" id="IPR036038">
    <property type="entry name" value="Aminotransferase-like"/>
</dbReference>
<evidence type="ECO:0000256" key="2">
    <source>
        <dbReference type="ARBA" id="ARBA00003109"/>
    </source>
</evidence>
<dbReference type="InterPro" id="IPR043132">
    <property type="entry name" value="BCAT-like_C"/>
</dbReference>
<dbReference type="UniPathway" id="UPA00048">
    <property type="reaction ID" value="UER00073"/>
</dbReference>
<evidence type="ECO:0000256" key="14">
    <source>
        <dbReference type="ARBA" id="ARBA00049229"/>
    </source>
</evidence>
<comment type="cofactor">
    <cofactor evidence="1 17">
        <name>pyridoxal 5'-phosphate</name>
        <dbReference type="ChEBI" id="CHEBI:597326"/>
    </cofactor>
</comment>
<dbReference type="GO" id="GO:0009099">
    <property type="term" value="P:L-valine biosynthetic process"/>
    <property type="evidence" value="ECO:0007669"/>
    <property type="project" value="UniProtKB-UniPathway"/>
</dbReference>
<keyword evidence="7 18" id="KW-0032">Aminotransferase</keyword>
<dbReference type="Gene3D" id="3.20.10.10">
    <property type="entry name" value="D-amino Acid Aminotransferase, subunit A, domain 2"/>
    <property type="match status" value="1"/>
</dbReference>
<evidence type="ECO:0000256" key="16">
    <source>
        <dbReference type="RuleBase" id="RU004106"/>
    </source>
</evidence>
<reference evidence="20 21" key="1">
    <citation type="submission" date="2014-07" db="EMBL/GenBank/DDBJ databases">
        <authorList>
            <person name="Urmite Genomes Urmite Genomes"/>
        </authorList>
    </citation>
    <scope>NUCLEOTIDE SEQUENCE [LARGE SCALE GENOMIC DNA]</scope>
    <source>
        <strain evidence="20 21">13MG44_air</strain>
    </source>
</reference>
<organism evidence="20 21">
    <name type="scientific">Jeotgalicoccus saudimassiliensis</name>
    <dbReference type="NCBI Taxonomy" id="1461582"/>
    <lineage>
        <taxon>Bacteria</taxon>
        <taxon>Bacillati</taxon>
        <taxon>Bacillota</taxon>
        <taxon>Bacilli</taxon>
        <taxon>Bacillales</taxon>
        <taxon>Staphylococcaceae</taxon>
        <taxon>Jeotgalicoccus</taxon>
    </lineage>
</organism>
<evidence type="ECO:0000256" key="1">
    <source>
        <dbReference type="ARBA" id="ARBA00001933"/>
    </source>
</evidence>
<dbReference type="EMBL" id="CCSE01000001">
    <property type="protein sequence ID" value="CEA03141.1"/>
    <property type="molecule type" value="Genomic_DNA"/>
</dbReference>
<dbReference type="GO" id="GO:0052656">
    <property type="term" value="F:L-isoleucine-2-oxoglutarate transaminase activity"/>
    <property type="evidence" value="ECO:0007669"/>
    <property type="project" value="RHEA"/>
</dbReference>
<feature type="modified residue" description="N6-(pyridoxal phosphate)lysine" evidence="15">
    <location>
        <position position="195"/>
    </location>
</feature>
<evidence type="ECO:0000256" key="15">
    <source>
        <dbReference type="PIRSR" id="PIRSR006468-1"/>
    </source>
</evidence>
<evidence type="ECO:0000313" key="21">
    <source>
        <dbReference type="Proteomes" id="UP000044136"/>
    </source>
</evidence>
<dbReference type="NCBIfam" id="TIGR01123">
    <property type="entry name" value="ilvE_II"/>
    <property type="match status" value="1"/>
</dbReference>
<gene>
    <name evidence="20" type="primary">ilvE</name>
    <name evidence="20" type="ORF">BN1048_01986</name>
</gene>
<dbReference type="InterPro" id="IPR043131">
    <property type="entry name" value="BCAT-like_N"/>
</dbReference>
<dbReference type="SUPFAM" id="SSF56752">
    <property type="entry name" value="D-aminoacid aminotransferase-like PLP-dependent enzymes"/>
    <property type="match status" value="1"/>
</dbReference>
<dbReference type="GO" id="GO:0052655">
    <property type="term" value="F:L-valine-2-oxoglutarate transaminase activity"/>
    <property type="evidence" value="ECO:0007669"/>
    <property type="project" value="RHEA"/>
</dbReference>
<evidence type="ECO:0000313" key="20">
    <source>
        <dbReference type="EMBL" id="CEA03141.1"/>
    </source>
</evidence>
<evidence type="ECO:0000256" key="6">
    <source>
        <dbReference type="ARBA" id="ARBA00009320"/>
    </source>
</evidence>
<dbReference type="HOGENOM" id="CLU_031922_0_2_9"/>
<comment type="catalytic activity">
    <reaction evidence="13 18">
        <text>L-isoleucine + 2-oxoglutarate = (S)-3-methyl-2-oxopentanoate + L-glutamate</text>
        <dbReference type="Rhea" id="RHEA:24801"/>
        <dbReference type="ChEBI" id="CHEBI:16810"/>
        <dbReference type="ChEBI" id="CHEBI:29985"/>
        <dbReference type="ChEBI" id="CHEBI:35146"/>
        <dbReference type="ChEBI" id="CHEBI:58045"/>
        <dbReference type="EC" id="2.6.1.42"/>
    </reaction>
</comment>
<protein>
    <recommendedName>
        <fullName evidence="18">Branched-chain-amino-acid aminotransferase</fullName>
        <ecNumber evidence="18">2.6.1.42</ecNumber>
    </recommendedName>
</protein>
<keyword evidence="21" id="KW-1185">Reference proteome</keyword>
<proteinExistence type="inferred from homology"/>
<keyword evidence="8 18" id="KW-0028">Amino-acid biosynthesis</keyword>
<sequence>MTQHLQITKAQTLKEKPEVAGIPFGSYFTDHMFSMDYSAELGWHNAAIVPYAPFEISPSAQALHYGQTVFEGMKAYNVNGEVILFRPDENFKRLNRSLERMSMPKVDGDFALRALTELLKLEHDWVPDGEGQALYVRPIVFANEAYLGIRPAKSYKMLIVLSPVAGYYGAQLNPTSIFVEDTYVRAVRGGVGEAKFAGNYAASLTAQQKANDLGYEQVLWLDGVHQEYVEEVGSMNIFFVRNGELVTPELNGSILPGITRKSLITLAKELGYNVVEERIHIDDVEKGIKDGSITEVFGAGTAAVVSPVGIMNIHGTDYRINGNEIGEVTQKLYDQLTGIQTCKLEDKQGWVYQVTSTVK</sequence>
<keyword evidence="10 17" id="KW-0663">Pyridoxal phosphate</keyword>
<evidence type="ECO:0000256" key="13">
    <source>
        <dbReference type="ARBA" id="ARBA00048798"/>
    </source>
</evidence>
<dbReference type="PROSITE" id="PS00770">
    <property type="entry name" value="AA_TRANSFER_CLASS_4"/>
    <property type="match status" value="1"/>
</dbReference>
<dbReference type="PANTHER" id="PTHR11825:SF44">
    <property type="entry name" value="BRANCHED-CHAIN-AMINO-ACID AMINOTRANSFERASE"/>
    <property type="match status" value="1"/>
</dbReference>
<dbReference type="PIRSF" id="PIRSF006468">
    <property type="entry name" value="BCAT1"/>
    <property type="match status" value="1"/>
</dbReference>
<dbReference type="NCBIfam" id="NF009897">
    <property type="entry name" value="PRK13357.1"/>
    <property type="match status" value="1"/>
</dbReference>
<comment type="function">
    <text evidence="2">Acts on leucine, isoleucine and valine.</text>
</comment>
<dbReference type="RefSeq" id="WP_035810748.1">
    <property type="nucleotide sequence ID" value="NZ_CCSE01000001.1"/>
</dbReference>
<evidence type="ECO:0000256" key="5">
    <source>
        <dbReference type="ARBA" id="ARBA00005072"/>
    </source>
</evidence>
<dbReference type="PANTHER" id="PTHR11825">
    <property type="entry name" value="SUBGROUP IIII AMINOTRANSFERASE"/>
    <property type="match status" value="1"/>
</dbReference>
<dbReference type="Gene3D" id="3.30.470.10">
    <property type="match status" value="1"/>
</dbReference>
<comment type="catalytic activity">
    <reaction evidence="12 18">
        <text>L-valine + 2-oxoglutarate = 3-methyl-2-oxobutanoate + L-glutamate</text>
        <dbReference type="Rhea" id="RHEA:24813"/>
        <dbReference type="ChEBI" id="CHEBI:11851"/>
        <dbReference type="ChEBI" id="CHEBI:16810"/>
        <dbReference type="ChEBI" id="CHEBI:29985"/>
        <dbReference type="ChEBI" id="CHEBI:57762"/>
        <dbReference type="EC" id="2.6.1.42"/>
    </reaction>
</comment>
<dbReference type="EC" id="2.6.1.42" evidence="18"/>
<dbReference type="OrthoDB" id="9804984at2"/>
<evidence type="ECO:0000256" key="8">
    <source>
        <dbReference type="ARBA" id="ARBA00022605"/>
    </source>
</evidence>
<evidence type="ECO:0000256" key="4">
    <source>
        <dbReference type="ARBA" id="ARBA00004931"/>
    </source>
</evidence>
<dbReference type="UniPathway" id="UPA00047">
    <property type="reaction ID" value="UER00058"/>
</dbReference>
<dbReference type="Pfam" id="PF01063">
    <property type="entry name" value="Aminotran_4"/>
    <property type="match status" value="1"/>
</dbReference>
<name>A0A078MEL4_9STAP</name>
<accession>A0A078MEL4</accession>
<evidence type="ECO:0000256" key="7">
    <source>
        <dbReference type="ARBA" id="ARBA00022576"/>
    </source>
</evidence>
<evidence type="ECO:0000256" key="17">
    <source>
        <dbReference type="RuleBase" id="RU004516"/>
    </source>
</evidence>
<dbReference type="GO" id="GO:0009098">
    <property type="term" value="P:L-leucine biosynthetic process"/>
    <property type="evidence" value="ECO:0007669"/>
    <property type="project" value="UniProtKB-UniPathway"/>
</dbReference>
<dbReference type="Proteomes" id="UP000044136">
    <property type="component" value="Unassembled WGS sequence"/>
</dbReference>
<dbReference type="GO" id="GO:0009097">
    <property type="term" value="P:isoleucine biosynthetic process"/>
    <property type="evidence" value="ECO:0007669"/>
    <property type="project" value="UniProtKB-UniPathway"/>
</dbReference>
<evidence type="ECO:0000256" key="3">
    <source>
        <dbReference type="ARBA" id="ARBA00004824"/>
    </source>
</evidence>
<evidence type="ECO:0000256" key="18">
    <source>
        <dbReference type="RuleBase" id="RU004517"/>
    </source>
</evidence>
<dbReference type="STRING" id="1461582.BN1048_01986"/>
<comment type="pathway">
    <text evidence="4 19">Amino-acid biosynthesis; L-valine biosynthesis; L-valine from pyruvate: step 4/4.</text>
</comment>
<dbReference type="UniPathway" id="UPA00049">
    <property type="reaction ID" value="UER00062"/>
</dbReference>
<dbReference type="InterPro" id="IPR001544">
    <property type="entry name" value="Aminotrans_IV"/>
</dbReference>
<dbReference type="GO" id="GO:0052654">
    <property type="term" value="F:L-leucine-2-oxoglutarate transaminase activity"/>
    <property type="evidence" value="ECO:0007669"/>
    <property type="project" value="RHEA"/>
</dbReference>
<evidence type="ECO:0000256" key="11">
    <source>
        <dbReference type="ARBA" id="ARBA00023304"/>
    </source>
</evidence>
<comment type="pathway">
    <text evidence="3 19">Amino-acid biosynthesis; L-isoleucine biosynthesis; L-isoleucine from 2-oxobutanoate: step 4/4.</text>
</comment>
<dbReference type="InterPro" id="IPR005786">
    <property type="entry name" value="B_amino_transII"/>
</dbReference>
<dbReference type="InterPro" id="IPR018300">
    <property type="entry name" value="Aminotrans_IV_CS"/>
</dbReference>